<dbReference type="InterPro" id="IPR011990">
    <property type="entry name" value="TPR-like_helical_dom_sf"/>
</dbReference>
<keyword evidence="1" id="KW-0574">Periplasm</keyword>
<dbReference type="InterPro" id="IPR019734">
    <property type="entry name" value="TPR_rpt"/>
</dbReference>
<keyword evidence="1" id="KW-0131">Cell cycle</keyword>
<feature type="chain" id="PRO_5044927467" description="Cell division coordinator CpoB" evidence="1">
    <location>
        <begin position="28"/>
        <end position="259"/>
    </location>
</feature>
<dbReference type="RefSeq" id="WP_345251730.1">
    <property type="nucleotide sequence ID" value="NZ_BAABFO010000026.1"/>
</dbReference>
<evidence type="ECO:0000313" key="4">
    <source>
        <dbReference type="Proteomes" id="UP001501671"/>
    </source>
</evidence>
<dbReference type="NCBIfam" id="TIGR02795">
    <property type="entry name" value="tol_pal_ybgF"/>
    <property type="match status" value="1"/>
</dbReference>
<comment type="subcellular location">
    <subcellularLocation>
        <location evidence="1">Periplasm</location>
    </subcellularLocation>
</comment>
<feature type="coiled-coil region" evidence="1">
    <location>
        <begin position="43"/>
        <end position="105"/>
    </location>
</feature>
<comment type="function">
    <text evidence="1">Mediates coordination of peptidoglycan synthesis and outer membrane constriction during cell division.</text>
</comment>
<comment type="similarity">
    <text evidence="1">Belongs to the CpoB family.</text>
</comment>
<dbReference type="Pfam" id="PF13432">
    <property type="entry name" value="TPR_16"/>
    <property type="match status" value="1"/>
</dbReference>
<feature type="domain" description="YbgF trimerisation" evidence="2">
    <location>
        <begin position="61"/>
        <end position="125"/>
    </location>
</feature>
<dbReference type="SUPFAM" id="SSF48452">
    <property type="entry name" value="TPR-like"/>
    <property type="match status" value="1"/>
</dbReference>
<sequence length="259" mass="28718" precursor="true">MTFRASCRAAAIAVGLAAAMASFQAPAALFSDDEARQAIIDLRKEARDRADQQAKQLSDALARIENNQRAQLQLADQIDQLQQEIAKLRGQIEILTKQVADTQQAQKDLYLDIDTRLKRIEPQQASIDGQEAMVDPNEKRSYDAAIDLFRNGNYTDAIPALSAFLRQYPQSPYAPAAQFYVGSSYYALKDYKSAIAQQQALVKNYATNVRAPDALLVIAGSQVELNDRRGARATLERILRDYPGTPAAQTAKDRLDLLK</sequence>
<keyword evidence="1" id="KW-0132">Cell division</keyword>
<keyword evidence="1" id="KW-0732">Signal</keyword>
<keyword evidence="4" id="KW-1185">Reference proteome</keyword>
<reference evidence="4" key="1">
    <citation type="journal article" date="2019" name="Int. J. Syst. Evol. Microbiol.">
        <title>The Global Catalogue of Microorganisms (GCM) 10K type strain sequencing project: providing services to taxonomists for standard genome sequencing and annotation.</title>
        <authorList>
            <consortium name="The Broad Institute Genomics Platform"/>
            <consortium name="The Broad Institute Genome Sequencing Center for Infectious Disease"/>
            <person name="Wu L."/>
            <person name="Ma J."/>
        </authorList>
    </citation>
    <scope>NUCLEOTIDE SEQUENCE [LARGE SCALE GENOMIC DNA]</scope>
    <source>
        <strain evidence="4">JCM 17666</strain>
    </source>
</reference>
<comment type="caution">
    <text evidence="3">The sequence shown here is derived from an EMBL/GenBank/DDBJ whole genome shotgun (WGS) entry which is preliminary data.</text>
</comment>
<protein>
    <recommendedName>
        <fullName evidence="1">Cell division coordinator CpoB</fullName>
    </recommendedName>
</protein>
<dbReference type="Gene3D" id="1.25.40.10">
    <property type="entry name" value="Tetratricopeptide repeat domain"/>
    <property type="match status" value="1"/>
</dbReference>
<evidence type="ECO:0000256" key="1">
    <source>
        <dbReference type="HAMAP-Rule" id="MF_02066"/>
    </source>
</evidence>
<dbReference type="HAMAP" id="MF_02066">
    <property type="entry name" value="CpoB"/>
    <property type="match status" value="1"/>
</dbReference>
<dbReference type="InterPro" id="IPR032519">
    <property type="entry name" value="YbgF_tri"/>
</dbReference>
<dbReference type="EMBL" id="BAABFO010000026">
    <property type="protein sequence ID" value="GAA4340662.1"/>
    <property type="molecule type" value="Genomic_DNA"/>
</dbReference>
<dbReference type="InterPro" id="IPR014162">
    <property type="entry name" value="CpoB_C"/>
</dbReference>
<keyword evidence="1" id="KW-0175">Coiled coil</keyword>
<organism evidence="3 4">
    <name type="scientific">Pigmentiphaga soli</name>
    <dbReference type="NCBI Taxonomy" id="1007095"/>
    <lineage>
        <taxon>Bacteria</taxon>
        <taxon>Pseudomonadati</taxon>
        <taxon>Pseudomonadota</taxon>
        <taxon>Betaproteobacteria</taxon>
        <taxon>Burkholderiales</taxon>
        <taxon>Alcaligenaceae</taxon>
        <taxon>Pigmentiphaga</taxon>
    </lineage>
</organism>
<dbReference type="Pfam" id="PF16331">
    <property type="entry name" value="TolA_bind_tri"/>
    <property type="match status" value="1"/>
</dbReference>
<dbReference type="InterPro" id="IPR034706">
    <property type="entry name" value="CpoB"/>
</dbReference>
<feature type="signal peptide" evidence="1">
    <location>
        <begin position="1"/>
        <end position="27"/>
    </location>
</feature>
<evidence type="ECO:0000259" key="2">
    <source>
        <dbReference type="Pfam" id="PF16331"/>
    </source>
</evidence>
<evidence type="ECO:0000313" key="3">
    <source>
        <dbReference type="EMBL" id="GAA4340662.1"/>
    </source>
</evidence>
<accession>A0ABP8HLP0</accession>
<name>A0ABP8HLP0_9BURK</name>
<gene>
    <name evidence="3" type="primary">ybgF</name>
    <name evidence="1" type="synonym">cpoB</name>
    <name evidence="3" type="ORF">GCM10023144_40610</name>
</gene>
<dbReference type="Proteomes" id="UP001501671">
    <property type="component" value="Unassembled WGS sequence"/>
</dbReference>
<proteinExistence type="inferred from homology"/>
<dbReference type="Pfam" id="PF13174">
    <property type="entry name" value="TPR_6"/>
    <property type="match status" value="1"/>
</dbReference>
<dbReference type="Gene3D" id="1.20.5.110">
    <property type="match status" value="1"/>
</dbReference>